<sequence length="111" mass="12396">MTSGGPHVDADREYLIVGARGQIMFGNKTAEGNQLTELPWHPSNPKLNKRLMGCHICPNCNRVYSSKATLTRHLRAECGIGSRIQCPYCPHKAKRSDHLLQIRNGQIQTDS</sequence>
<keyword evidence="4" id="KW-1185">Reference proteome</keyword>
<dbReference type="InterPro" id="IPR013087">
    <property type="entry name" value="Znf_C2H2_type"/>
</dbReference>
<dbReference type="PROSITE" id="PS50157">
    <property type="entry name" value="ZINC_FINGER_C2H2_2"/>
    <property type="match status" value="1"/>
</dbReference>
<feature type="domain" description="C2H2-type" evidence="2">
    <location>
        <begin position="55"/>
        <end position="82"/>
    </location>
</feature>
<organism evidence="3 4">
    <name type="scientific">Polyplax serrata</name>
    <name type="common">Common mouse louse</name>
    <dbReference type="NCBI Taxonomy" id="468196"/>
    <lineage>
        <taxon>Eukaryota</taxon>
        <taxon>Metazoa</taxon>
        <taxon>Ecdysozoa</taxon>
        <taxon>Arthropoda</taxon>
        <taxon>Hexapoda</taxon>
        <taxon>Insecta</taxon>
        <taxon>Pterygota</taxon>
        <taxon>Neoptera</taxon>
        <taxon>Paraneoptera</taxon>
        <taxon>Psocodea</taxon>
        <taxon>Troctomorpha</taxon>
        <taxon>Phthiraptera</taxon>
        <taxon>Anoplura</taxon>
        <taxon>Polyplacidae</taxon>
        <taxon>Polyplax</taxon>
    </lineage>
</organism>
<proteinExistence type="predicted"/>
<keyword evidence="1" id="KW-0479">Metal-binding</keyword>
<name>A0ABR1AX18_POLSC</name>
<evidence type="ECO:0000259" key="2">
    <source>
        <dbReference type="PROSITE" id="PS50157"/>
    </source>
</evidence>
<gene>
    <name evidence="3" type="ORF">RUM44_002909</name>
</gene>
<dbReference type="Proteomes" id="UP001359485">
    <property type="component" value="Unassembled WGS sequence"/>
</dbReference>
<evidence type="ECO:0000313" key="4">
    <source>
        <dbReference type="Proteomes" id="UP001359485"/>
    </source>
</evidence>
<reference evidence="3 4" key="1">
    <citation type="submission" date="2023-09" db="EMBL/GenBank/DDBJ databases">
        <title>Genomes of two closely related lineages of the louse Polyplax serrata with different host specificities.</title>
        <authorList>
            <person name="Martinu J."/>
            <person name="Tarabai H."/>
            <person name="Stefka J."/>
            <person name="Hypsa V."/>
        </authorList>
    </citation>
    <scope>NUCLEOTIDE SEQUENCE [LARGE SCALE GENOMIC DNA]</scope>
    <source>
        <strain evidence="3">98ZLc_SE</strain>
    </source>
</reference>
<dbReference type="Pfam" id="PF00096">
    <property type="entry name" value="zf-C2H2"/>
    <property type="match status" value="1"/>
</dbReference>
<dbReference type="Gene3D" id="3.30.160.60">
    <property type="entry name" value="Classic Zinc Finger"/>
    <property type="match status" value="1"/>
</dbReference>
<comment type="caution">
    <text evidence="3">The sequence shown here is derived from an EMBL/GenBank/DDBJ whole genome shotgun (WGS) entry which is preliminary data.</text>
</comment>
<keyword evidence="1" id="KW-0863">Zinc-finger</keyword>
<dbReference type="EMBL" id="JAWJWF010000007">
    <property type="protein sequence ID" value="KAK6630740.1"/>
    <property type="molecule type" value="Genomic_DNA"/>
</dbReference>
<keyword evidence="1" id="KW-0862">Zinc</keyword>
<accession>A0ABR1AX18</accession>
<protein>
    <recommendedName>
        <fullName evidence="2">C2H2-type domain-containing protein</fullName>
    </recommendedName>
</protein>
<evidence type="ECO:0000256" key="1">
    <source>
        <dbReference type="PROSITE-ProRule" id="PRU00042"/>
    </source>
</evidence>
<evidence type="ECO:0000313" key="3">
    <source>
        <dbReference type="EMBL" id="KAK6630740.1"/>
    </source>
</evidence>